<dbReference type="SUPFAM" id="SSF46689">
    <property type="entry name" value="Homeodomain-like"/>
    <property type="match status" value="1"/>
</dbReference>
<dbReference type="Gene3D" id="3.20.80.10">
    <property type="entry name" value="Regulatory factor, effector binding domain"/>
    <property type="match status" value="1"/>
</dbReference>
<keyword evidence="1" id="KW-0805">Transcription regulation</keyword>
<sequence>MYQLYQVQKIVLLIENNFDNEITQSELEKISNYSYRNIQRIFKSIFGENIKSFQRRLRLERAYKRIVYTKDCITDIAIQVGYSNLQAFSKAFFKQFHISPSEARIDKKKIFEAFIANTTMDLNVEKIYMEQQLLYCKTIKTENYDNAKINKLWREIDFCNQKLRPYESYGIIVDQPLITEHKNCIYEFAIDKIPEQSVGFISKKIFGKKYLRFIHYGTHDNIEETYKNFYKFWLSSPNLELDHSPVIEHYLISDKEEEKEENYITHIYFPLKKLDCHFWTILEVKNVIHL</sequence>
<dbReference type="Pfam" id="PF12833">
    <property type="entry name" value="HTH_18"/>
    <property type="match status" value="1"/>
</dbReference>
<dbReference type="RefSeq" id="WP_116098132.1">
    <property type="nucleotide sequence ID" value="NZ_QNVU01000012.1"/>
</dbReference>
<dbReference type="InterPro" id="IPR009057">
    <property type="entry name" value="Homeodomain-like_sf"/>
</dbReference>
<reference evidence="5 6" key="1">
    <citation type="journal article" date="2004" name="Emerg. Infect. Dis.">
        <title>Amoebae-resisting bacteria isolated from human nasal swabs by amoebal coculture.</title>
        <authorList>
            <person name="Greub G."/>
            <person name="La Scola B."/>
            <person name="Raoult D."/>
        </authorList>
    </citation>
    <scope>NUCLEOTIDE SEQUENCE [LARGE SCALE GENOMIC DNA]</scope>
    <source>
        <strain evidence="5 6">CCUG 51329</strain>
    </source>
</reference>
<accession>A0A3D9BC06</accession>
<organism evidence="5 6">
    <name type="scientific">Candidatus Chryseobacterium massiliense</name>
    <dbReference type="NCBI Taxonomy" id="204089"/>
    <lineage>
        <taxon>Bacteria</taxon>
        <taxon>Pseudomonadati</taxon>
        <taxon>Bacteroidota</taxon>
        <taxon>Flavobacteriia</taxon>
        <taxon>Flavobacteriales</taxon>
        <taxon>Weeksellaceae</taxon>
        <taxon>Chryseobacterium group</taxon>
        <taxon>Chryseobacterium</taxon>
    </lineage>
</organism>
<dbReference type="InterPro" id="IPR029442">
    <property type="entry name" value="GyrI-like"/>
</dbReference>
<dbReference type="GO" id="GO:0003700">
    <property type="term" value="F:DNA-binding transcription factor activity"/>
    <property type="evidence" value="ECO:0007669"/>
    <property type="project" value="InterPro"/>
</dbReference>
<dbReference type="InterPro" id="IPR010499">
    <property type="entry name" value="AraC_E-bd"/>
</dbReference>
<protein>
    <submittedName>
        <fullName evidence="5">AraC family transcriptional regulator</fullName>
    </submittedName>
</protein>
<evidence type="ECO:0000313" key="5">
    <source>
        <dbReference type="EMBL" id="REC50938.1"/>
    </source>
</evidence>
<dbReference type="InterPro" id="IPR011256">
    <property type="entry name" value="Reg_factor_effector_dom_sf"/>
</dbReference>
<dbReference type="PROSITE" id="PS01124">
    <property type="entry name" value="HTH_ARAC_FAMILY_2"/>
    <property type="match status" value="1"/>
</dbReference>
<keyword evidence="6" id="KW-1185">Reference proteome</keyword>
<dbReference type="PANTHER" id="PTHR40055">
    <property type="entry name" value="TRANSCRIPTIONAL REGULATOR YGIV-RELATED"/>
    <property type="match status" value="1"/>
</dbReference>
<dbReference type="PANTHER" id="PTHR40055:SF1">
    <property type="entry name" value="TRANSCRIPTIONAL REGULATOR YGIV-RELATED"/>
    <property type="match status" value="1"/>
</dbReference>
<evidence type="ECO:0000259" key="4">
    <source>
        <dbReference type="PROSITE" id="PS01124"/>
    </source>
</evidence>
<keyword evidence="3" id="KW-0804">Transcription</keyword>
<dbReference type="Pfam" id="PF06445">
    <property type="entry name" value="GyrI-like"/>
    <property type="match status" value="1"/>
</dbReference>
<dbReference type="Gene3D" id="1.10.10.60">
    <property type="entry name" value="Homeodomain-like"/>
    <property type="match status" value="1"/>
</dbReference>
<name>A0A3D9BC06_9FLAO</name>
<dbReference type="SMART" id="SM00871">
    <property type="entry name" value="AraC_E_bind"/>
    <property type="match status" value="1"/>
</dbReference>
<evidence type="ECO:0000313" key="6">
    <source>
        <dbReference type="Proteomes" id="UP000256924"/>
    </source>
</evidence>
<evidence type="ECO:0000256" key="1">
    <source>
        <dbReference type="ARBA" id="ARBA00023015"/>
    </source>
</evidence>
<comment type="caution">
    <text evidence="5">The sequence shown here is derived from an EMBL/GenBank/DDBJ whole genome shotgun (WGS) entry which is preliminary data.</text>
</comment>
<keyword evidence="2" id="KW-0238">DNA-binding</keyword>
<gene>
    <name evidence="5" type="ORF">DRF68_07970</name>
</gene>
<dbReference type="InterPro" id="IPR020449">
    <property type="entry name" value="Tscrpt_reg_AraC-type_HTH"/>
</dbReference>
<dbReference type="EMBL" id="QNVU01000012">
    <property type="protein sequence ID" value="REC50938.1"/>
    <property type="molecule type" value="Genomic_DNA"/>
</dbReference>
<dbReference type="SUPFAM" id="SSF55136">
    <property type="entry name" value="Probable bacterial effector-binding domain"/>
    <property type="match status" value="1"/>
</dbReference>
<evidence type="ECO:0000256" key="3">
    <source>
        <dbReference type="ARBA" id="ARBA00023163"/>
    </source>
</evidence>
<dbReference type="InterPro" id="IPR050908">
    <property type="entry name" value="SmbC-like"/>
</dbReference>
<dbReference type="AlphaFoldDB" id="A0A3D9BC06"/>
<dbReference type="SMART" id="SM00342">
    <property type="entry name" value="HTH_ARAC"/>
    <property type="match status" value="1"/>
</dbReference>
<dbReference type="InterPro" id="IPR018060">
    <property type="entry name" value="HTH_AraC"/>
</dbReference>
<feature type="domain" description="HTH araC/xylS-type" evidence="4">
    <location>
        <begin position="8"/>
        <end position="106"/>
    </location>
</feature>
<evidence type="ECO:0000256" key="2">
    <source>
        <dbReference type="ARBA" id="ARBA00023125"/>
    </source>
</evidence>
<dbReference type="Proteomes" id="UP000256924">
    <property type="component" value="Unassembled WGS sequence"/>
</dbReference>
<proteinExistence type="predicted"/>
<dbReference type="PRINTS" id="PR00032">
    <property type="entry name" value="HTHARAC"/>
</dbReference>
<dbReference type="GO" id="GO:0043565">
    <property type="term" value="F:sequence-specific DNA binding"/>
    <property type="evidence" value="ECO:0007669"/>
    <property type="project" value="InterPro"/>
</dbReference>